<reference evidence="2" key="1">
    <citation type="journal article" date="2019" name="Int. J. Syst. Evol. Microbiol.">
        <title>The Global Catalogue of Microorganisms (GCM) 10K type strain sequencing project: providing services to taxonomists for standard genome sequencing and annotation.</title>
        <authorList>
            <consortium name="The Broad Institute Genomics Platform"/>
            <consortium name="The Broad Institute Genome Sequencing Center for Infectious Disease"/>
            <person name="Wu L."/>
            <person name="Ma J."/>
        </authorList>
    </citation>
    <scope>NUCLEOTIDE SEQUENCE [LARGE SCALE GENOMIC DNA]</scope>
    <source>
        <strain evidence="2">JCM 17979</strain>
    </source>
</reference>
<sequence>MDGQARHRGARPDGSAEYLVVVADRAGRFRDAYGPYTLAGANREAERHRQALVAAGVTGDVRIARHHPVAIPQQRGARRVGEP</sequence>
<dbReference type="Proteomes" id="UP001500928">
    <property type="component" value="Unassembled WGS sequence"/>
</dbReference>
<evidence type="ECO:0000313" key="1">
    <source>
        <dbReference type="EMBL" id="GAA4808045.1"/>
    </source>
</evidence>
<name>A0ABP9CD46_9PSEU</name>
<protein>
    <submittedName>
        <fullName evidence="1">Uncharacterized protein</fullName>
    </submittedName>
</protein>
<keyword evidence="2" id="KW-1185">Reference proteome</keyword>
<dbReference type="EMBL" id="BAABHO010000059">
    <property type="protein sequence ID" value="GAA4808045.1"/>
    <property type="molecule type" value="Genomic_DNA"/>
</dbReference>
<proteinExistence type="predicted"/>
<gene>
    <name evidence="1" type="ORF">GCM10023200_52170</name>
</gene>
<accession>A0ABP9CD46</accession>
<evidence type="ECO:0000313" key="2">
    <source>
        <dbReference type="Proteomes" id="UP001500928"/>
    </source>
</evidence>
<organism evidence="1 2">
    <name type="scientific">Actinomycetospora chlora</name>
    <dbReference type="NCBI Taxonomy" id="663608"/>
    <lineage>
        <taxon>Bacteria</taxon>
        <taxon>Bacillati</taxon>
        <taxon>Actinomycetota</taxon>
        <taxon>Actinomycetes</taxon>
        <taxon>Pseudonocardiales</taxon>
        <taxon>Pseudonocardiaceae</taxon>
        <taxon>Actinomycetospora</taxon>
    </lineage>
</organism>
<comment type="caution">
    <text evidence="1">The sequence shown here is derived from an EMBL/GenBank/DDBJ whole genome shotgun (WGS) entry which is preliminary data.</text>
</comment>